<dbReference type="EMBL" id="CAADJD010000015">
    <property type="protein sequence ID" value="VFS61374.1"/>
    <property type="molecule type" value="Genomic_DNA"/>
</dbReference>
<evidence type="ECO:0000313" key="1">
    <source>
        <dbReference type="EMBL" id="VFS61374.1"/>
    </source>
</evidence>
<accession>A0A485AJY9</accession>
<organism evidence="1 2">
    <name type="scientific">Kluyvera cryocrescens</name>
    <name type="common">Kluyvera citrophila</name>
    <dbReference type="NCBI Taxonomy" id="580"/>
    <lineage>
        <taxon>Bacteria</taxon>
        <taxon>Pseudomonadati</taxon>
        <taxon>Pseudomonadota</taxon>
        <taxon>Gammaproteobacteria</taxon>
        <taxon>Enterobacterales</taxon>
        <taxon>Enterobacteriaceae</taxon>
        <taxon>Kluyvera</taxon>
    </lineage>
</organism>
<dbReference type="Proteomes" id="UP000401081">
    <property type="component" value="Unassembled WGS sequence"/>
</dbReference>
<dbReference type="RefSeq" id="WP_061280813.1">
    <property type="nucleotide sequence ID" value="NZ_BCTM01000007.1"/>
</dbReference>
<gene>
    <name evidence="1" type="ORF">NCTC12993_01901</name>
</gene>
<reference evidence="1 2" key="1">
    <citation type="submission" date="2019-03" db="EMBL/GenBank/DDBJ databases">
        <authorList>
            <consortium name="Pathogen Informatics"/>
        </authorList>
    </citation>
    <scope>NUCLEOTIDE SEQUENCE [LARGE SCALE GENOMIC DNA]</scope>
    <source>
        <strain evidence="1 2">NCTC12993</strain>
    </source>
</reference>
<evidence type="ECO:0000313" key="2">
    <source>
        <dbReference type="Proteomes" id="UP000401081"/>
    </source>
</evidence>
<proteinExistence type="predicted"/>
<sequence length="93" mass="10711">MLNVNRLPNSTRLEIAAAIADEVYGLELDEEALIHELRRYGFTQAWAEAATYRFMTTAFEIADPRRERKTKMPAPTSHPEWVFVDNVLMKITA</sequence>
<protein>
    <submittedName>
        <fullName evidence="1">Uncharacterized protein</fullName>
    </submittedName>
</protein>
<keyword evidence="2" id="KW-1185">Reference proteome</keyword>
<dbReference type="AlphaFoldDB" id="A0A485AJY9"/>
<name>A0A485AJY9_KLUCR</name>